<feature type="domain" description="Thioredoxin" evidence="8">
    <location>
        <begin position="42"/>
        <end position="209"/>
    </location>
</feature>
<feature type="active site" description="Cysteine sulfenic acid (-SOH) intermediate" evidence="6">
    <location>
        <position position="88"/>
    </location>
</feature>
<dbReference type="GO" id="GO:0042744">
    <property type="term" value="P:hydrogen peroxide catabolic process"/>
    <property type="evidence" value="ECO:0007669"/>
    <property type="project" value="TreeGrafter"/>
</dbReference>
<keyword evidence="10" id="KW-1185">Reference proteome</keyword>
<evidence type="ECO:0000259" key="8">
    <source>
        <dbReference type="PROSITE" id="PS51352"/>
    </source>
</evidence>
<dbReference type="GO" id="GO:0008379">
    <property type="term" value="F:thioredoxin peroxidase activity"/>
    <property type="evidence" value="ECO:0007669"/>
    <property type="project" value="InterPro"/>
</dbReference>
<accession>A0A9W7ZP50</accession>
<dbReference type="PANTHER" id="PTHR10430:SF16">
    <property type="entry name" value="PEROXIREDOXIN-5, MITOCHONDRIAL"/>
    <property type="match status" value="1"/>
</dbReference>
<evidence type="ECO:0000256" key="6">
    <source>
        <dbReference type="PIRSR" id="PIRSR637944-1"/>
    </source>
</evidence>
<gene>
    <name evidence="9" type="primary">PRDX5_2</name>
    <name evidence="9" type="ORF">IWQ60_011018</name>
</gene>
<evidence type="ECO:0000256" key="3">
    <source>
        <dbReference type="ARBA" id="ARBA00022862"/>
    </source>
</evidence>
<evidence type="ECO:0000313" key="10">
    <source>
        <dbReference type="Proteomes" id="UP001150569"/>
    </source>
</evidence>
<sequence>MPFRTSMLSGVRIASAFRPTTPATRIWAAGLHHSAFFSSNMIQTGSTLPNVTLQHEGSPANTVDALDYFRQFNKAVLIGVPGAFTPGCSKSHVPSYLEASARLHKEKGVDAIACVSVNDAFVMDAWAKDQLANTAEVDGKPAMEFLADPRAEFVKAMGLDFDATGVLGSVRSKRFVMILEKGVVKHVQVEPDFTGLTCTLAKDVAPLLD</sequence>
<reference evidence="9" key="1">
    <citation type="submission" date="2022-07" db="EMBL/GenBank/DDBJ databases">
        <title>Phylogenomic reconstructions and comparative analyses of Kickxellomycotina fungi.</title>
        <authorList>
            <person name="Reynolds N.K."/>
            <person name="Stajich J.E."/>
            <person name="Barry K."/>
            <person name="Grigoriev I.V."/>
            <person name="Crous P."/>
            <person name="Smith M.E."/>
        </authorList>
    </citation>
    <scope>NUCLEOTIDE SEQUENCE</scope>
    <source>
        <strain evidence="9">RSA 861</strain>
    </source>
</reference>
<keyword evidence="3 7" id="KW-0049">Antioxidant</keyword>
<comment type="function">
    <text evidence="7">Thiol-specific peroxidase that catalyzes the reduction of hydrogen peroxide and organic hydroperoxides to water and alcohols, respectively. Plays a role in cell protection against oxidative stress by detoxifying peroxides.</text>
</comment>
<dbReference type="OrthoDB" id="1882547at2759"/>
<evidence type="ECO:0000256" key="7">
    <source>
        <dbReference type="RuleBase" id="RU366011"/>
    </source>
</evidence>
<dbReference type="PANTHER" id="PTHR10430">
    <property type="entry name" value="PEROXIREDOXIN"/>
    <property type="match status" value="1"/>
</dbReference>
<dbReference type="GO" id="GO:0005739">
    <property type="term" value="C:mitochondrion"/>
    <property type="evidence" value="ECO:0007669"/>
    <property type="project" value="TreeGrafter"/>
</dbReference>
<dbReference type="GO" id="GO:0005777">
    <property type="term" value="C:peroxisome"/>
    <property type="evidence" value="ECO:0007669"/>
    <property type="project" value="TreeGrafter"/>
</dbReference>
<keyword evidence="2 7" id="KW-0575">Peroxidase</keyword>
<dbReference type="EMBL" id="JANBPT010001156">
    <property type="protein sequence ID" value="KAJ1909725.1"/>
    <property type="molecule type" value="Genomic_DNA"/>
</dbReference>
<name>A0A9W7ZP50_9FUNG</name>
<dbReference type="CDD" id="cd03013">
    <property type="entry name" value="PRX5_like"/>
    <property type="match status" value="1"/>
</dbReference>
<dbReference type="Gene3D" id="3.40.30.10">
    <property type="entry name" value="Glutaredoxin"/>
    <property type="match status" value="1"/>
</dbReference>
<dbReference type="PROSITE" id="PS51352">
    <property type="entry name" value="THIOREDOXIN_2"/>
    <property type="match status" value="1"/>
</dbReference>
<evidence type="ECO:0000256" key="1">
    <source>
        <dbReference type="ARBA" id="ARBA00010505"/>
    </source>
</evidence>
<dbReference type="EC" id="1.11.1.24" evidence="9"/>
<dbReference type="Proteomes" id="UP001150569">
    <property type="component" value="Unassembled WGS sequence"/>
</dbReference>
<dbReference type="InterPro" id="IPR013740">
    <property type="entry name" value="Redoxin"/>
</dbReference>
<comment type="similarity">
    <text evidence="1 7">Belongs to the peroxiredoxin family. Prx5 subfamily.</text>
</comment>
<evidence type="ECO:0000256" key="4">
    <source>
        <dbReference type="ARBA" id="ARBA00023002"/>
    </source>
</evidence>
<keyword evidence="5 7" id="KW-0676">Redox-active center</keyword>
<dbReference type="AlphaFoldDB" id="A0A9W7ZP50"/>
<evidence type="ECO:0000256" key="5">
    <source>
        <dbReference type="ARBA" id="ARBA00023284"/>
    </source>
</evidence>
<keyword evidence="4 7" id="KW-0560">Oxidoreductase</keyword>
<protein>
    <submittedName>
        <fullName evidence="9">Peroxiredoxin-5, mitochondrial</fullName>
        <ecNumber evidence="9">1.11.1.24</ecNumber>
    </submittedName>
</protein>
<evidence type="ECO:0000256" key="2">
    <source>
        <dbReference type="ARBA" id="ARBA00022559"/>
    </source>
</evidence>
<dbReference type="InterPro" id="IPR013766">
    <property type="entry name" value="Thioredoxin_domain"/>
</dbReference>
<organism evidence="9 10">
    <name type="scientific">Tieghemiomyces parasiticus</name>
    <dbReference type="NCBI Taxonomy" id="78921"/>
    <lineage>
        <taxon>Eukaryota</taxon>
        <taxon>Fungi</taxon>
        <taxon>Fungi incertae sedis</taxon>
        <taxon>Zoopagomycota</taxon>
        <taxon>Kickxellomycotina</taxon>
        <taxon>Dimargaritomycetes</taxon>
        <taxon>Dimargaritales</taxon>
        <taxon>Dimargaritaceae</taxon>
        <taxon>Tieghemiomyces</taxon>
    </lineage>
</organism>
<dbReference type="InterPro" id="IPR037944">
    <property type="entry name" value="PRX5-like"/>
</dbReference>
<dbReference type="GO" id="GO:0034599">
    <property type="term" value="P:cellular response to oxidative stress"/>
    <property type="evidence" value="ECO:0007669"/>
    <property type="project" value="InterPro"/>
</dbReference>
<evidence type="ECO:0000313" key="9">
    <source>
        <dbReference type="EMBL" id="KAJ1909725.1"/>
    </source>
</evidence>
<proteinExistence type="inferred from homology"/>
<dbReference type="SUPFAM" id="SSF52833">
    <property type="entry name" value="Thioredoxin-like"/>
    <property type="match status" value="1"/>
</dbReference>
<dbReference type="InterPro" id="IPR036249">
    <property type="entry name" value="Thioredoxin-like_sf"/>
</dbReference>
<comment type="caution">
    <text evidence="9">The sequence shown here is derived from an EMBL/GenBank/DDBJ whole genome shotgun (WGS) entry which is preliminary data.</text>
</comment>
<dbReference type="GO" id="GO:0045454">
    <property type="term" value="P:cell redox homeostasis"/>
    <property type="evidence" value="ECO:0007669"/>
    <property type="project" value="TreeGrafter"/>
</dbReference>
<dbReference type="Pfam" id="PF08534">
    <property type="entry name" value="Redoxin"/>
    <property type="match status" value="1"/>
</dbReference>